<reference evidence="5 6" key="1">
    <citation type="submission" date="2019-03" db="EMBL/GenBank/DDBJ databases">
        <title>Draft genome sequences of novel Actinobacteria.</title>
        <authorList>
            <person name="Sahin N."/>
            <person name="Ay H."/>
            <person name="Saygin H."/>
        </authorList>
    </citation>
    <scope>NUCLEOTIDE SEQUENCE [LARGE SCALE GENOMIC DNA]</scope>
    <source>
        <strain evidence="5 6">JCM 30547</strain>
    </source>
</reference>
<evidence type="ECO:0000256" key="3">
    <source>
        <dbReference type="ARBA" id="ARBA00023163"/>
    </source>
</evidence>
<name>A0A4V2XQU0_9ACTN</name>
<dbReference type="InterPro" id="IPR036390">
    <property type="entry name" value="WH_DNA-bd_sf"/>
</dbReference>
<dbReference type="PANTHER" id="PTHR44846">
    <property type="entry name" value="MANNOSYL-D-GLYCERATE TRANSPORT/METABOLISM SYSTEM REPRESSOR MNGR-RELATED"/>
    <property type="match status" value="1"/>
</dbReference>
<dbReference type="InterPro" id="IPR000524">
    <property type="entry name" value="Tscrpt_reg_HTH_GntR"/>
</dbReference>
<dbReference type="PRINTS" id="PR00035">
    <property type="entry name" value="HTHGNTR"/>
</dbReference>
<dbReference type="PANTHER" id="PTHR44846:SF17">
    <property type="entry name" value="GNTR-FAMILY TRANSCRIPTIONAL REGULATOR"/>
    <property type="match status" value="1"/>
</dbReference>
<evidence type="ECO:0000256" key="1">
    <source>
        <dbReference type="ARBA" id="ARBA00023015"/>
    </source>
</evidence>
<organism evidence="5 6">
    <name type="scientific">Kribbella albertanoniae</name>
    <dbReference type="NCBI Taxonomy" id="1266829"/>
    <lineage>
        <taxon>Bacteria</taxon>
        <taxon>Bacillati</taxon>
        <taxon>Actinomycetota</taxon>
        <taxon>Actinomycetes</taxon>
        <taxon>Propionibacteriales</taxon>
        <taxon>Kribbellaceae</taxon>
        <taxon>Kribbella</taxon>
    </lineage>
</organism>
<evidence type="ECO:0000259" key="4">
    <source>
        <dbReference type="PROSITE" id="PS50949"/>
    </source>
</evidence>
<dbReference type="Gene3D" id="1.10.10.10">
    <property type="entry name" value="Winged helix-like DNA-binding domain superfamily/Winged helix DNA-binding domain"/>
    <property type="match status" value="1"/>
</dbReference>
<dbReference type="Proteomes" id="UP000295075">
    <property type="component" value="Unassembled WGS sequence"/>
</dbReference>
<gene>
    <name evidence="5" type="ORF">E1261_20880</name>
</gene>
<dbReference type="Pfam" id="PF00392">
    <property type="entry name" value="GntR"/>
    <property type="match status" value="1"/>
</dbReference>
<sequence length="253" mass="27337">MIDRVSGVPAYRQVASDLRNKIQAGQYAAGDKLPSERQLIVDYGVSRITIREAIGLLRAEGIVTAEHGKGLYVRAGVSVVRLSRSRLSRAARQDNQAFFLGDAEANAFKPTVQTTVRIEEAGLEHADALGIEPGSPVLVRDRVMSADGVVVQLATSRLPRDLTEGTQIEQGDTGAGGIHARLEEAGVVLHHHRESVATRMPTAEEAVLLQLPPGVPVLAVRRTTYDTTGRAVEVNDMTLVGNRYELVYDIPAD</sequence>
<evidence type="ECO:0000313" key="5">
    <source>
        <dbReference type="EMBL" id="TDC27365.1"/>
    </source>
</evidence>
<dbReference type="GO" id="GO:0045892">
    <property type="term" value="P:negative regulation of DNA-templated transcription"/>
    <property type="evidence" value="ECO:0007669"/>
    <property type="project" value="TreeGrafter"/>
</dbReference>
<dbReference type="Gene3D" id="3.40.1410.10">
    <property type="entry name" value="Chorismate lyase-like"/>
    <property type="match status" value="1"/>
</dbReference>
<keyword evidence="3" id="KW-0804">Transcription</keyword>
<keyword evidence="2" id="KW-0238">DNA-binding</keyword>
<dbReference type="PROSITE" id="PS50949">
    <property type="entry name" value="HTH_GNTR"/>
    <property type="match status" value="1"/>
</dbReference>
<dbReference type="AlphaFoldDB" id="A0A4V2XQU0"/>
<dbReference type="InterPro" id="IPR011663">
    <property type="entry name" value="UTRA"/>
</dbReference>
<proteinExistence type="predicted"/>
<dbReference type="InterPro" id="IPR036388">
    <property type="entry name" value="WH-like_DNA-bd_sf"/>
</dbReference>
<dbReference type="GO" id="GO:0003700">
    <property type="term" value="F:DNA-binding transcription factor activity"/>
    <property type="evidence" value="ECO:0007669"/>
    <property type="project" value="InterPro"/>
</dbReference>
<dbReference type="CDD" id="cd07377">
    <property type="entry name" value="WHTH_GntR"/>
    <property type="match status" value="1"/>
</dbReference>
<dbReference type="SUPFAM" id="SSF46785">
    <property type="entry name" value="Winged helix' DNA-binding domain"/>
    <property type="match status" value="1"/>
</dbReference>
<dbReference type="RefSeq" id="WP_132408933.1">
    <property type="nucleotide sequence ID" value="NZ_SMKA01000095.1"/>
</dbReference>
<feature type="domain" description="HTH gntR-type" evidence="4">
    <location>
        <begin position="8"/>
        <end position="76"/>
    </location>
</feature>
<dbReference type="SMART" id="SM00345">
    <property type="entry name" value="HTH_GNTR"/>
    <property type="match status" value="1"/>
</dbReference>
<dbReference type="Pfam" id="PF07702">
    <property type="entry name" value="UTRA"/>
    <property type="match status" value="1"/>
</dbReference>
<dbReference type="OrthoDB" id="120836at2"/>
<comment type="caution">
    <text evidence="5">The sequence shown here is derived from an EMBL/GenBank/DDBJ whole genome shotgun (WGS) entry which is preliminary data.</text>
</comment>
<evidence type="ECO:0000256" key="2">
    <source>
        <dbReference type="ARBA" id="ARBA00023125"/>
    </source>
</evidence>
<dbReference type="InterPro" id="IPR050679">
    <property type="entry name" value="Bact_HTH_transcr_reg"/>
</dbReference>
<dbReference type="InterPro" id="IPR028978">
    <property type="entry name" value="Chorismate_lyase_/UTRA_dom_sf"/>
</dbReference>
<dbReference type="SMART" id="SM00866">
    <property type="entry name" value="UTRA"/>
    <property type="match status" value="1"/>
</dbReference>
<evidence type="ECO:0000313" key="6">
    <source>
        <dbReference type="Proteomes" id="UP000295075"/>
    </source>
</evidence>
<protein>
    <submittedName>
        <fullName evidence="5">GntR family transcriptional regulator</fullName>
    </submittedName>
</protein>
<accession>A0A4V2XQU0</accession>
<dbReference type="EMBL" id="SMKA01000095">
    <property type="protein sequence ID" value="TDC27365.1"/>
    <property type="molecule type" value="Genomic_DNA"/>
</dbReference>
<dbReference type="GO" id="GO:0003677">
    <property type="term" value="F:DNA binding"/>
    <property type="evidence" value="ECO:0007669"/>
    <property type="project" value="UniProtKB-KW"/>
</dbReference>
<keyword evidence="6" id="KW-1185">Reference proteome</keyword>
<dbReference type="SUPFAM" id="SSF64288">
    <property type="entry name" value="Chorismate lyase-like"/>
    <property type="match status" value="1"/>
</dbReference>
<keyword evidence="1" id="KW-0805">Transcription regulation</keyword>